<evidence type="ECO:0000313" key="2">
    <source>
        <dbReference type="Proteomes" id="UP001162162"/>
    </source>
</evidence>
<proteinExistence type="predicted"/>
<gene>
    <name evidence="1" type="ORF">NQ318_008260</name>
</gene>
<sequence length="216" mass="23761">MVDDVNTLLQTISDSRNDNVRKKCDRVLKTNPDFVTLRQIYDVLSTLPAVLRRGNILRIFRDLSRAINASKQSSSLSNGDSFSNSNQSSSEELWWLFSLCRESLLSEEMSLTFVLWTSDMALVRKNVSRGQINCALSDADLFISLGDFFSSSLMMLSSLFFSCTGDTDVCLGSSSPTSVSVNGEWESTLSGVYGSCESISLVIGSCNNLESTGMFV</sequence>
<keyword evidence="2" id="KW-1185">Reference proteome</keyword>
<reference evidence="1" key="1">
    <citation type="journal article" date="2023" name="Insect Mol. Biol.">
        <title>Genome sequencing provides insights into the evolution of gene families encoding plant cell wall-degrading enzymes in longhorned beetles.</title>
        <authorList>
            <person name="Shin N.R."/>
            <person name="Okamura Y."/>
            <person name="Kirsch R."/>
            <person name="Pauchet Y."/>
        </authorList>
    </citation>
    <scope>NUCLEOTIDE SEQUENCE</scope>
    <source>
        <strain evidence="1">AMC_N1</strain>
    </source>
</reference>
<dbReference type="Proteomes" id="UP001162162">
    <property type="component" value="Unassembled WGS sequence"/>
</dbReference>
<dbReference type="EMBL" id="JAPWTK010000173">
    <property type="protein sequence ID" value="KAJ8946904.1"/>
    <property type="molecule type" value="Genomic_DNA"/>
</dbReference>
<dbReference type="AlphaFoldDB" id="A0AAV8Y5Z3"/>
<organism evidence="1 2">
    <name type="scientific">Aromia moschata</name>
    <dbReference type="NCBI Taxonomy" id="1265417"/>
    <lineage>
        <taxon>Eukaryota</taxon>
        <taxon>Metazoa</taxon>
        <taxon>Ecdysozoa</taxon>
        <taxon>Arthropoda</taxon>
        <taxon>Hexapoda</taxon>
        <taxon>Insecta</taxon>
        <taxon>Pterygota</taxon>
        <taxon>Neoptera</taxon>
        <taxon>Endopterygota</taxon>
        <taxon>Coleoptera</taxon>
        <taxon>Polyphaga</taxon>
        <taxon>Cucujiformia</taxon>
        <taxon>Chrysomeloidea</taxon>
        <taxon>Cerambycidae</taxon>
        <taxon>Cerambycinae</taxon>
        <taxon>Callichromatini</taxon>
        <taxon>Aromia</taxon>
    </lineage>
</organism>
<name>A0AAV8Y5Z3_9CUCU</name>
<evidence type="ECO:0000313" key="1">
    <source>
        <dbReference type="EMBL" id="KAJ8946904.1"/>
    </source>
</evidence>
<protein>
    <submittedName>
        <fullName evidence="1">Uncharacterized protein</fullName>
    </submittedName>
</protein>
<accession>A0AAV8Y5Z3</accession>
<comment type="caution">
    <text evidence="1">The sequence shown here is derived from an EMBL/GenBank/DDBJ whole genome shotgun (WGS) entry which is preliminary data.</text>
</comment>